<proteinExistence type="inferred from homology"/>
<dbReference type="GO" id="GO:0005886">
    <property type="term" value="C:plasma membrane"/>
    <property type="evidence" value="ECO:0007669"/>
    <property type="project" value="UniProtKB-SubCell"/>
</dbReference>
<keyword evidence="3" id="KW-1003">Cell membrane</keyword>
<dbReference type="InterPro" id="IPR007353">
    <property type="entry name" value="DUF421"/>
</dbReference>
<name>M5R9G6_9BACT</name>
<organism evidence="10 11">
    <name type="scientific">Rhodopirellula maiorica SM1</name>
    <dbReference type="NCBI Taxonomy" id="1265738"/>
    <lineage>
        <taxon>Bacteria</taxon>
        <taxon>Pseudomonadati</taxon>
        <taxon>Planctomycetota</taxon>
        <taxon>Planctomycetia</taxon>
        <taxon>Pirellulales</taxon>
        <taxon>Pirellulaceae</taxon>
        <taxon>Novipirellula</taxon>
    </lineage>
</organism>
<protein>
    <submittedName>
        <fullName evidence="10">Membrane protein containing DUF421</fullName>
    </submittedName>
</protein>
<evidence type="ECO:0000256" key="1">
    <source>
        <dbReference type="ARBA" id="ARBA00004651"/>
    </source>
</evidence>
<dbReference type="Proteomes" id="UP000011991">
    <property type="component" value="Unassembled WGS sequence"/>
</dbReference>
<dbReference type="Gene3D" id="3.30.240.20">
    <property type="entry name" value="bsu07140 like domains"/>
    <property type="match status" value="1"/>
</dbReference>
<feature type="transmembrane region" description="Helical" evidence="7">
    <location>
        <begin position="73"/>
        <end position="95"/>
    </location>
</feature>
<evidence type="ECO:0000256" key="2">
    <source>
        <dbReference type="ARBA" id="ARBA00006448"/>
    </source>
</evidence>
<evidence type="ECO:0000313" key="10">
    <source>
        <dbReference type="EMBL" id="EMI16138.1"/>
    </source>
</evidence>
<dbReference type="InterPro" id="IPR023090">
    <property type="entry name" value="UPF0702_alpha/beta_dom_sf"/>
</dbReference>
<comment type="similarity">
    <text evidence="2">Belongs to the UPF0702 family.</text>
</comment>
<comment type="caution">
    <text evidence="10">The sequence shown here is derived from an EMBL/GenBank/DDBJ whole genome shotgun (WGS) entry which is preliminary data.</text>
</comment>
<evidence type="ECO:0000256" key="7">
    <source>
        <dbReference type="SAM" id="Phobius"/>
    </source>
</evidence>
<keyword evidence="5 7" id="KW-1133">Transmembrane helix</keyword>
<dbReference type="AlphaFoldDB" id="M5R9G6"/>
<keyword evidence="6 7" id="KW-0472">Membrane</keyword>
<dbReference type="Pfam" id="PF04239">
    <property type="entry name" value="DUF421"/>
    <property type="match status" value="1"/>
</dbReference>
<evidence type="ECO:0000256" key="4">
    <source>
        <dbReference type="ARBA" id="ARBA00022692"/>
    </source>
</evidence>
<reference evidence="10 11" key="1">
    <citation type="journal article" date="2013" name="Mar. Genomics">
        <title>Expression of sulfatases in Rhodopirellula baltica and the diversity of sulfatases in the genus Rhodopirellula.</title>
        <authorList>
            <person name="Wegner C.E."/>
            <person name="Richter-Heitmann T."/>
            <person name="Klindworth A."/>
            <person name="Klockow C."/>
            <person name="Richter M."/>
            <person name="Achstetter T."/>
            <person name="Glockner F.O."/>
            <person name="Harder J."/>
        </authorList>
    </citation>
    <scope>NUCLEOTIDE SEQUENCE [LARGE SCALE GENOMIC DNA]</scope>
    <source>
        <strain evidence="10 11">SM1</strain>
    </source>
</reference>
<evidence type="ECO:0000256" key="3">
    <source>
        <dbReference type="ARBA" id="ARBA00022475"/>
    </source>
</evidence>
<feature type="domain" description="YetF C-terminal" evidence="8">
    <location>
        <begin position="99"/>
        <end position="165"/>
    </location>
</feature>
<sequence length="194" mass="20883">MIMNDIGLKMIFDGWAPVIRTLVLGALSYISLVVLLRISGKRTLSKMNAFDLVVTVAFGSTLASILTSSQVSLVQGVLALGLLVLLQLINTFLAVRYPKYQAVIKAQPTLIFFQGQFLVDAMREQRVSRDEVLAAMRQQGVAEPSDVDAVVIETEGSLSVMTKNASSLESLDRVGVSTSGSLGERKDAAKSSFA</sequence>
<evidence type="ECO:0000256" key="5">
    <source>
        <dbReference type="ARBA" id="ARBA00022989"/>
    </source>
</evidence>
<feature type="domain" description="YetF-like N-terminal transmembrane" evidence="9">
    <location>
        <begin position="28"/>
        <end position="91"/>
    </location>
</feature>
<feature type="transmembrane region" description="Helical" evidence="7">
    <location>
        <begin position="48"/>
        <end position="67"/>
    </location>
</feature>
<dbReference type="InterPro" id="IPR048454">
    <property type="entry name" value="YetF_N"/>
</dbReference>
<dbReference type="PANTHER" id="PTHR34582:SF6">
    <property type="entry name" value="UPF0702 TRANSMEMBRANE PROTEIN YCAP"/>
    <property type="match status" value="1"/>
</dbReference>
<accession>M5R9G6</accession>
<gene>
    <name evidence="10" type="ORF">RMSM_06944</name>
</gene>
<evidence type="ECO:0000259" key="8">
    <source>
        <dbReference type="Pfam" id="PF04239"/>
    </source>
</evidence>
<dbReference type="PATRIC" id="fig|1265738.3.peg.6933"/>
<comment type="subcellular location">
    <subcellularLocation>
        <location evidence="1">Cell membrane</location>
        <topology evidence="1">Multi-pass membrane protein</topology>
    </subcellularLocation>
</comment>
<evidence type="ECO:0000313" key="11">
    <source>
        <dbReference type="Proteomes" id="UP000011991"/>
    </source>
</evidence>
<feature type="transmembrane region" description="Helical" evidence="7">
    <location>
        <begin position="15"/>
        <end position="36"/>
    </location>
</feature>
<dbReference type="Pfam" id="PF20730">
    <property type="entry name" value="YetF_N"/>
    <property type="match status" value="1"/>
</dbReference>
<evidence type="ECO:0000259" key="9">
    <source>
        <dbReference type="Pfam" id="PF20730"/>
    </source>
</evidence>
<keyword evidence="4 7" id="KW-0812">Transmembrane</keyword>
<keyword evidence="11" id="KW-1185">Reference proteome</keyword>
<dbReference type="EMBL" id="ANOG01000990">
    <property type="protein sequence ID" value="EMI16138.1"/>
    <property type="molecule type" value="Genomic_DNA"/>
</dbReference>
<evidence type="ECO:0000256" key="6">
    <source>
        <dbReference type="ARBA" id="ARBA00023136"/>
    </source>
</evidence>
<dbReference type="PANTHER" id="PTHR34582">
    <property type="entry name" value="UPF0702 TRANSMEMBRANE PROTEIN YCAP"/>
    <property type="match status" value="1"/>
</dbReference>